<evidence type="ECO:0000313" key="2">
    <source>
        <dbReference type="EMBL" id="QDU91597.1"/>
    </source>
</evidence>
<name>A0A518DJE4_9BACT</name>
<dbReference type="RefSeq" id="WP_145291765.1">
    <property type="nucleotide sequence ID" value="NZ_CP036291.1"/>
</dbReference>
<dbReference type="AlphaFoldDB" id="A0A518DJE4"/>
<dbReference type="KEGG" id="pnd:Pla175_50270"/>
<keyword evidence="1" id="KW-0472">Membrane</keyword>
<gene>
    <name evidence="2" type="ORF">Pla175_50270</name>
</gene>
<keyword evidence="1" id="KW-1133">Transmembrane helix</keyword>
<keyword evidence="3" id="KW-1185">Reference proteome</keyword>
<proteinExistence type="predicted"/>
<dbReference type="OrthoDB" id="9960487at2"/>
<reference evidence="2 3" key="1">
    <citation type="submission" date="2019-02" db="EMBL/GenBank/DDBJ databases">
        <title>Deep-cultivation of Planctomycetes and their phenomic and genomic characterization uncovers novel biology.</title>
        <authorList>
            <person name="Wiegand S."/>
            <person name="Jogler M."/>
            <person name="Boedeker C."/>
            <person name="Pinto D."/>
            <person name="Vollmers J."/>
            <person name="Rivas-Marin E."/>
            <person name="Kohn T."/>
            <person name="Peeters S.H."/>
            <person name="Heuer A."/>
            <person name="Rast P."/>
            <person name="Oberbeckmann S."/>
            <person name="Bunk B."/>
            <person name="Jeske O."/>
            <person name="Meyerdierks A."/>
            <person name="Storesund J.E."/>
            <person name="Kallscheuer N."/>
            <person name="Luecker S."/>
            <person name="Lage O.M."/>
            <person name="Pohl T."/>
            <person name="Merkel B.J."/>
            <person name="Hornburger P."/>
            <person name="Mueller R.-W."/>
            <person name="Bruemmer F."/>
            <person name="Labrenz M."/>
            <person name="Spormann A.M."/>
            <person name="Op den Camp H."/>
            <person name="Overmann J."/>
            <person name="Amann R."/>
            <person name="Jetten M.S.M."/>
            <person name="Mascher T."/>
            <person name="Medema M.H."/>
            <person name="Devos D.P."/>
            <person name="Kaster A.-K."/>
            <person name="Ovreas L."/>
            <person name="Rohde M."/>
            <person name="Galperin M.Y."/>
            <person name="Jogler C."/>
        </authorList>
    </citation>
    <scope>NUCLEOTIDE SEQUENCE [LARGE SCALE GENOMIC DNA]</scope>
    <source>
        <strain evidence="2 3">Pla175</strain>
    </source>
</reference>
<evidence type="ECO:0000313" key="3">
    <source>
        <dbReference type="Proteomes" id="UP000317429"/>
    </source>
</evidence>
<evidence type="ECO:0000256" key="1">
    <source>
        <dbReference type="SAM" id="Phobius"/>
    </source>
</evidence>
<sequence length="141" mass="15146">MRFGVFDLLLLTTIVALVAGAWGIDPGLGVTAAIVAVPVSIRSWLVFNARAKQGIETSPRRKALMVLLSAAITIVLLTLALFVAVFAFCSVSTPGPFFGGPREGGAAWQVFAAICAIVAVGVFVWLTVKLVRFRWRRDTKK</sequence>
<keyword evidence="1" id="KW-0812">Transmembrane</keyword>
<feature type="transmembrane region" description="Helical" evidence="1">
    <location>
        <begin position="63"/>
        <end position="88"/>
    </location>
</feature>
<dbReference type="Proteomes" id="UP000317429">
    <property type="component" value="Chromosome"/>
</dbReference>
<protein>
    <submittedName>
        <fullName evidence="2">Uncharacterized protein</fullName>
    </submittedName>
</protein>
<feature type="transmembrane region" description="Helical" evidence="1">
    <location>
        <begin position="33"/>
        <end position="51"/>
    </location>
</feature>
<organism evidence="2 3">
    <name type="scientific">Pirellulimonas nuda</name>
    <dbReference type="NCBI Taxonomy" id="2528009"/>
    <lineage>
        <taxon>Bacteria</taxon>
        <taxon>Pseudomonadati</taxon>
        <taxon>Planctomycetota</taxon>
        <taxon>Planctomycetia</taxon>
        <taxon>Pirellulales</taxon>
        <taxon>Lacipirellulaceae</taxon>
        <taxon>Pirellulimonas</taxon>
    </lineage>
</organism>
<dbReference type="EMBL" id="CP036291">
    <property type="protein sequence ID" value="QDU91597.1"/>
    <property type="molecule type" value="Genomic_DNA"/>
</dbReference>
<feature type="transmembrane region" description="Helical" evidence="1">
    <location>
        <begin position="108"/>
        <end position="131"/>
    </location>
</feature>
<accession>A0A518DJE4</accession>